<organism evidence="2 3">
    <name type="scientific">Bacillus pseudomycoides</name>
    <dbReference type="NCBI Taxonomy" id="64104"/>
    <lineage>
        <taxon>Bacteria</taxon>
        <taxon>Bacillati</taxon>
        <taxon>Bacillota</taxon>
        <taxon>Bacilli</taxon>
        <taxon>Bacillales</taxon>
        <taxon>Bacillaceae</taxon>
        <taxon>Bacillus</taxon>
        <taxon>Bacillus cereus group</taxon>
    </lineage>
</organism>
<dbReference type="InterPro" id="IPR015797">
    <property type="entry name" value="NUDIX_hydrolase-like_dom_sf"/>
</dbReference>
<gene>
    <name evidence="2" type="ORF">COF81_07770</name>
    <name evidence="1" type="ORF">FOS08_19450</name>
</gene>
<dbReference type="Proteomes" id="UP001248134">
    <property type="component" value="Unassembled WGS sequence"/>
</dbReference>
<evidence type="ECO:0000313" key="1">
    <source>
        <dbReference type="EMBL" id="MDR4328009.1"/>
    </source>
</evidence>
<proteinExistence type="predicted"/>
<sequence>MLIVSDEYIGKNHEHAEWDRNVHVVVHLFECLYPDDDRSFGEGTEFDPDQLALEWLPLEDLLNTNLYPKAIIPFLTEYGLQSRKSAIYVGDMG</sequence>
<reference evidence="2 3" key="1">
    <citation type="submission" date="2017-09" db="EMBL/GenBank/DDBJ databases">
        <title>Large-scale bioinformatics analysis of Bacillus genomes uncovers conserved roles of natural products in bacterial physiology.</title>
        <authorList>
            <consortium name="Agbiome Team Llc"/>
            <person name="Bleich R.M."/>
            <person name="Grubbs K.J."/>
            <person name="Santa Maria K.C."/>
            <person name="Allen S.E."/>
            <person name="Farag S."/>
            <person name="Shank E.A."/>
            <person name="Bowers A."/>
        </authorList>
    </citation>
    <scope>NUCLEOTIDE SEQUENCE [LARGE SCALE GENOMIC DNA]</scope>
    <source>
        <strain evidence="2 3">AFS037265</strain>
    </source>
</reference>
<dbReference type="Proteomes" id="UP000221918">
    <property type="component" value="Unassembled WGS sequence"/>
</dbReference>
<comment type="caution">
    <text evidence="2">The sequence shown here is derived from an EMBL/GenBank/DDBJ whole genome shotgun (WGS) entry which is preliminary data.</text>
</comment>
<dbReference type="EMBL" id="NUTL01000030">
    <property type="protein sequence ID" value="PHF01861.1"/>
    <property type="molecule type" value="Genomic_DNA"/>
</dbReference>
<reference evidence="1" key="2">
    <citation type="submission" date="2019-07" db="EMBL/GenBank/DDBJ databases">
        <title>Phylogenomic Reclassification of ATCC Bacillus Strains and Various Taxa within the Genus Bacillus.</title>
        <authorList>
            <person name="Riojas M.A."/>
            <person name="Frank A.M."/>
            <person name="Fenn S.L."/>
            <person name="King S.P."/>
            <person name="Brower S.M."/>
            <person name="Hazbon M.H."/>
        </authorList>
    </citation>
    <scope>NUCLEOTIDE SEQUENCE</scope>
    <source>
        <strain evidence="1">NR-12239</strain>
    </source>
</reference>
<dbReference type="SUPFAM" id="SSF55811">
    <property type="entry name" value="Nudix"/>
    <property type="match status" value="1"/>
</dbReference>
<dbReference type="AlphaFoldDB" id="A0AAJ3RBU6"/>
<protein>
    <submittedName>
        <fullName evidence="2">DNA mismatch repair protein MutT</fullName>
    </submittedName>
</protein>
<dbReference type="EMBL" id="VLYX01000025">
    <property type="protein sequence ID" value="MDR4328009.1"/>
    <property type="molecule type" value="Genomic_DNA"/>
</dbReference>
<name>A0AAJ3RBU6_9BACI</name>
<dbReference type="RefSeq" id="WP_003195771.1">
    <property type="nucleotide sequence ID" value="NZ_CM000743.1"/>
</dbReference>
<evidence type="ECO:0000313" key="3">
    <source>
        <dbReference type="Proteomes" id="UP000221918"/>
    </source>
</evidence>
<evidence type="ECO:0000313" key="2">
    <source>
        <dbReference type="EMBL" id="PHF01861.1"/>
    </source>
</evidence>
<accession>A0AAJ3RBU6</accession>